<dbReference type="InterPro" id="IPR027417">
    <property type="entry name" value="P-loop_NTPase"/>
</dbReference>
<keyword evidence="4 6" id="KW-0067">ATP-binding</keyword>
<dbReference type="PANTHER" id="PTHR45772">
    <property type="entry name" value="CONSERVED COMPONENT OF ABC TRANSPORTER FOR NATURAL AMINO ACIDS-RELATED"/>
    <property type="match status" value="1"/>
</dbReference>
<evidence type="ECO:0000256" key="2">
    <source>
        <dbReference type="ARBA" id="ARBA00022475"/>
    </source>
</evidence>
<protein>
    <submittedName>
        <fullName evidence="6">ABC transporter ATP-binding protein</fullName>
    </submittedName>
</protein>
<organism evidence="6 7">
    <name type="scientific">Castellaniella hirudinis</name>
    <dbReference type="NCBI Taxonomy" id="1144617"/>
    <lineage>
        <taxon>Bacteria</taxon>
        <taxon>Pseudomonadati</taxon>
        <taxon>Pseudomonadota</taxon>
        <taxon>Betaproteobacteria</taxon>
        <taxon>Burkholderiales</taxon>
        <taxon>Alcaligenaceae</taxon>
        <taxon>Castellaniella</taxon>
    </lineage>
</organism>
<dbReference type="SMART" id="SM00382">
    <property type="entry name" value="AAA"/>
    <property type="match status" value="1"/>
</dbReference>
<evidence type="ECO:0000313" key="6">
    <source>
        <dbReference type="EMBL" id="MFC4298409.1"/>
    </source>
</evidence>
<dbReference type="GO" id="GO:0005524">
    <property type="term" value="F:ATP binding"/>
    <property type="evidence" value="ECO:0007669"/>
    <property type="project" value="UniProtKB-KW"/>
</dbReference>
<dbReference type="InterPro" id="IPR003593">
    <property type="entry name" value="AAA+_ATPase"/>
</dbReference>
<keyword evidence="1" id="KW-0813">Transport</keyword>
<comment type="caution">
    <text evidence="6">The sequence shown here is derived from an EMBL/GenBank/DDBJ whole genome shotgun (WGS) entry which is preliminary data.</text>
</comment>
<name>A0ABV8S057_9BURK</name>
<feature type="domain" description="ABC transporter" evidence="5">
    <location>
        <begin position="6"/>
        <end position="239"/>
    </location>
</feature>
<dbReference type="Proteomes" id="UP001595756">
    <property type="component" value="Unassembled WGS sequence"/>
</dbReference>
<dbReference type="InterPro" id="IPR032823">
    <property type="entry name" value="BCA_ABC_TP_C"/>
</dbReference>
<dbReference type="InterPro" id="IPR003439">
    <property type="entry name" value="ABC_transporter-like_ATP-bd"/>
</dbReference>
<sequence>MSRAILKVENVDQRFAGLHALKRVNFELIEGEILGIIGPNGAGKSTLFNAIVGTVPPVSGAIHFKGRNIVGMPTHQIAQLGVAKTSQTVQVFDEMTALDNVAVAALLNSATVAAARSAAREELEFWGLEGHADTLAQDLPLAQRSLLELARAMMLHPQVLLVDEVMAGLNEVEVDDILDKLVRINRDRGVSLMVIEHNMRALMKISSQILALDYGAILTLGKPEEVSRHKQVIEAYLGVE</sequence>
<dbReference type="SUPFAM" id="SSF52540">
    <property type="entry name" value="P-loop containing nucleoside triphosphate hydrolases"/>
    <property type="match status" value="1"/>
</dbReference>
<dbReference type="Pfam" id="PF12399">
    <property type="entry name" value="BCA_ABC_TP_C"/>
    <property type="match status" value="1"/>
</dbReference>
<dbReference type="PANTHER" id="PTHR45772:SF7">
    <property type="entry name" value="AMINO ACID ABC TRANSPORTER ATP-BINDING PROTEIN"/>
    <property type="match status" value="1"/>
</dbReference>
<keyword evidence="2" id="KW-1003">Cell membrane</keyword>
<evidence type="ECO:0000256" key="3">
    <source>
        <dbReference type="ARBA" id="ARBA00022741"/>
    </source>
</evidence>
<dbReference type="CDD" id="cd03219">
    <property type="entry name" value="ABC_Mj1267_LivG_branched"/>
    <property type="match status" value="1"/>
</dbReference>
<proteinExistence type="predicted"/>
<evidence type="ECO:0000256" key="1">
    <source>
        <dbReference type="ARBA" id="ARBA00022448"/>
    </source>
</evidence>
<gene>
    <name evidence="6" type="ORF">ACFO0J_10195</name>
</gene>
<evidence type="ECO:0000313" key="7">
    <source>
        <dbReference type="Proteomes" id="UP001595756"/>
    </source>
</evidence>
<accession>A0ABV8S057</accession>
<evidence type="ECO:0000259" key="5">
    <source>
        <dbReference type="PROSITE" id="PS50893"/>
    </source>
</evidence>
<keyword evidence="7" id="KW-1185">Reference proteome</keyword>
<dbReference type="PROSITE" id="PS50893">
    <property type="entry name" value="ABC_TRANSPORTER_2"/>
    <property type="match status" value="1"/>
</dbReference>
<dbReference type="RefSeq" id="WP_376812955.1">
    <property type="nucleotide sequence ID" value="NZ_JBHSDY010000005.1"/>
</dbReference>
<keyword evidence="3" id="KW-0547">Nucleotide-binding</keyword>
<reference evidence="7" key="1">
    <citation type="journal article" date="2019" name="Int. J. Syst. Evol. Microbiol.">
        <title>The Global Catalogue of Microorganisms (GCM) 10K type strain sequencing project: providing services to taxonomists for standard genome sequencing and annotation.</title>
        <authorList>
            <consortium name="The Broad Institute Genomics Platform"/>
            <consortium name="The Broad Institute Genome Sequencing Center for Infectious Disease"/>
            <person name="Wu L."/>
            <person name="Ma J."/>
        </authorList>
    </citation>
    <scope>NUCLEOTIDE SEQUENCE [LARGE SCALE GENOMIC DNA]</scope>
    <source>
        <strain evidence="7">CGMCC 1.19029</strain>
    </source>
</reference>
<keyword evidence="2" id="KW-0472">Membrane</keyword>
<dbReference type="Pfam" id="PF00005">
    <property type="entry name" value="ABC_tran"/>
    <property type="match status" value="1"/>
</dbReference>
<dbReference type="Gene3D" id="3.40.50.300">
    <property type="entry name" value="P-loop containing nucleotide triphosphate hydrolases"/>
    <property type="match status" value="1"/>
</dbReference>
<evidence type="ECO:0000256" key="4">
    <source>
        <dbReference type="ARBA" id="ARBA00022840"/>
    </source>
</evidence>
<dbReference type="InterPro" id="IPR051120">
    <property type="entry name" value="ABC_AA/LPS_Transport"/>
</dbReference>
<dbReference type="EMBL" id="JBHSDY010000005">
    <property type="protein sequence ID" value="MFC4298409.1"/>
    <property type="molecule type" value="Genomic_DNA"/>
</dbReference>